<dbReference type="InterPro" id="IPR008966">
    <property type="entry name" value="Adhesion_dom_sf"/>
</dbReference>
<evidence type="ECO:0000313" key="1">
    <source>
        <dbReference type="EMBL" id="MBA1888790.1"/>
    </source>
</evidence>
<organism evidence="1 2">
    <name type="scientific">Escherichia coli</name>
    <dbReference type="NCBI Taxonomy" id="562"/>
    <lineage>
        <taxon>Bacteria</taxon>
        <taxon>Pseudomonadati</taxon>
        <taxon>Pseudomonadota</taxon>
        <taxon>Gammaproteobacteria</taxon>
        <taxon>Enterobacterales</taxon>
        <taxon>Enterobacteriaceae</taxon>
        <taxon>Escherichia</taxon>
    </lineage>
</organism>
<proteinExistence type="predicted"/>
<dbReference type="RefSeq" id="WP_001170858.1">
    <property type="nucleotide sequence ID" value="NZ_AP017617.1"/>
</dbReference>
<dbReference type="InterPro" id="IPR036937">
    <property type="entry name" value="Adhesion_dom_fimbrial_sf"/>
</dbReference>
<dbReference type="Proteomes" id="UP000523197">
    <property type="component" value="Unassembled WGS sequence"/>
</dbReference>
<evidence type="ECO:0000313" key="2">
    <source>
        <dbReference type="Proteomes" id="UP000523197"/>
    </source>
</evidence>
<comment type="caution">
    <text evidence="1">The sequence shown here is derived from an EMBL/GenBank/DDBJ whole genome shotgun (WGS) entry which is preliminary data.</text>
</comment>
<reference evidence="1 2" key="1">
    <citation type="submission" date="2020-05" db="EMBL/GenBank/DDBJ databases">
        <title>Epidemiological investigations into extended-spectrum beta-lactam resistant Escherichia coli ST457 carried by Australian Silver gulls identified clonal lineages that cause ExPEC disease.</title>
        <authorList>
            <person name="Nesporova K."/>
            <person name="Wyrsch E.R."/>
            <person name="Valcek A."/>
            <person name="Bitar I."/>
            <person name="Chaw K."/>
            <person name="Harris P."/>
            <person name="Hrabak J."/>
            <person name="Djordjevic S.P."/>
            <person name="Dolejska M."/>
        </authorList>
    </citation>
    <scope>NUCLEOTIDE SEQUENCE [LARGE SCALE GENOMIC DNA]</scope>
    <source>
        <strain evidence="1 2">CE1966</strain>
    </source>
</reference>
<accession>A0A1M0CXQ1</accession>
<dbReference type="SUPFAM" id="SSF49401">
    <property type="entry name" value="Bacterial adhesins"/>
    <property type="match status" value="1"/>
</dbReference>
<sequence>MQKLLFLVFTLFFISPHSHAAVDCSSGRITLGYDNTTTNYNTYNSTQNGPVATLVANVSQNFSCGGDYIETTTMNRKSYLVLPITSGGTCSNGVLTTTIPGVVWRLDGFTCLGNGLKTTKELNGGDTWSGTVGKLILTLTDEYWRQNNSTRTFTLPAPSQGNVKGTNVNVVVTANPATLTHKVMHLGSCSMATTPVNLDFGTISPIEINKGALYQSVTVTWHCVNKALAVNGFNLRFDPENVVNANQATFSATATDGKKLNFQLVQYNQGKETPPQLNKSIQVYAPVTNDVYNTLSLRIKVLPASTYPTGKVSTYLTITATYM</sequence>
<dbReference type="GO" id="GO:0009289">
    <property type="term" value="C:pilus"/>
    <property type="evidence" value="ECO:0007669"/>
    <property type="project" value="InterPro"/>
</dbReference>
<dbReference type="Gene3D" id="2.60.40.1090">
    <property type="entry name" value="Fimbrial-type adhesion domain"/>
    <property type="match status" value="1"/>
</dbReference>
<dbReference type="AlphaFoldDB" id="A0A1M0CXQ1"/>
<gene>
    <name evidence="1" type="ORF">HLX92_21760</name>
</gene>
<dbReference type="GO" id="GO:0007155">
    <property type="term" value="P:cell adhesion"/>
    <property type="evidence" value="ECO:0007669"/>
    <property type="project" value="InterPro"/>
</dbReference>
<name>A0A1M0CXQ1_ECOLX</name>
<dbReference type="EMBL" id="JABFNF010000026">
    <property type="protein sequence ID" value="MBA1888790.1"/>
    <property type="molecule type" value="Genomic_DNA"/>
</dbReference>
<protein>
    <submittedName>
        <fullName evidence="1">Fimbrial protein</fullName>
    </submittedName>
</protein>